<name>A0A9D4ZVE8_PEA</name>
<evidence type="ECO:0000313" key="2">
    <source>
        <dbReference type="EMBL" id="KAI5383948.1"/>
    </source>
</evidence>
<reference evidence="2 3" key="1">
    <citation type="journal article" date="2022" name="Nat. Genet.">
        <title>Improved pea reference genome and pan-genome highlight genomic features and evolutionary characteristics.</title>
        <authorList>
            <person name="Yang T."/>
            <person name="Liu R."/>
            <person name="Luo Y."/>
            <person name="Hu S."/>
            <person name="Wang D."/>
            <person name="Wang C."/>
            <person name="Pandey M.K."/>
            <person name="Ge S."/>
            <person name="Xu Q."/>
            <person name="Li N."/>
            <person name="Li G."/>
            <person name="Huang Y."/>
            <person name="Saxena R.K."/>
            <person name="Ji Y."/>
            <person name="Li M."/>
            <person name="Yan X."/>
            <person name="He Y."/>
            <person name="Liu Y."/>
            <person name="Wang X."/>
            <person name="Xiang C."/>
            <person name="Varshney R.K."/>
            <person name="Ding H."/>
            <person name="Gao S."/>
            <person name="Zong X."/>
        </authorList>
    </citation>
    <scope>NUCLEOTIDE SEQUENCE [LARGE SCALE GENOMIC DNA]</scope>
    <source>
        <strain evidence="2 3">cv. Zhongwan 6</strain>
    </source>
</reference>
<keyword evidence="3" id="KW-1185">Reference proteome</keyword>
<dbReference type="Gramene" id="Psat07G0107300-T1">
    <property type="protein sequence ID" value="KAI5383948.1"/>
    <property type="gene ID" value="KIW84_071073"/>
</dbReference>
<dbReference type="AlphaFoldDB" id="A0A9D4ZVE8"/>
<accession>A0A9D4ZVE8</accession>
<dbReference type="Proteomes" id="UP001058974">
    <property type="component" value="Chromosome 7"/>
</dbReference>
<comment type="caution">
    <text evidence="2">The sequence shown here is derived from an EMBL/GenBank/DDBJ whole genome shotgun (WGS) entry which is preliminary data.</text>
</comment>
<dbReference type="CDD" id="cd09272">
    <property type="entry name" value="RNase_HI_RT_Ty1"/>
    <property type="match status" value="1"/>
</dbReference>
<feature type="region of interest" description="Disordered" evidence="1">
    <location>
        <begin position="111"/>
        <end position="186"/>
    </location>
</feature>
<protein>
    <submittedName>
        <fullName evidence="2">Uncharacterized protein</fullName>
    </submittedName>
</protein>
<gene>
    <name evidence="2" type="ORF">KIW84_071073</name>
</gene>
<sequence>MGEMKMEDYLVKMKSLADVLKLAGNPISNPDLIIQTLNCLDSEYNHIVVKLFDQTTLSSTISFESRSESSKQGNHNAFLVSQNSTQDYDWYFNSGASNHVTHQTYKFQDMTEHHGTSSSNTPIPIGNHSDIEQEPDDHDEPVNSYSRLEDNNGQATNDSISNTEQTSLDEPDDHDEPTASTIPLESNSGVIHSRNWATSVDDKKIYGRVMADLAAEIAWTRSLIDELKLPLPRKPAIWCDNLSAKKLASNPVIHAISKHIEIDVHYIRDQVLQNKVIVAYVPSAHQIVDFLTNDLTHTSFNMLKDKLGVVPLPTSLRGEVRNKIT</sequence>
<feature type="compositionally biased region" description="Polar residues" evidence="1">
    <location>
        <begin position="143"/>
        <end position="166"/>
    </location>
</feature>
<evidence type="ECO:0000256" key="1">
    <source>
        <dbReference type="SAM" id="MobiDB-lite"/>
    </source>
</evidence>
<evidence type="ECO:0000313" key="3">
    <source>
        <dbReference type="Proteomes" id="UP001058974"/>
    </source>
</evidence>
<organism evidence="2 3">
    <name type="scientific">Pisum sativum</name>
    <name type="common">Garden pea</name>
    <name type="synonym">Lathyrus oleraceus</name>
    <dbReference type="NCBI Taxonomy" id="3888"/>
    <lineage>
        <taxon>Eukaryota</taxon>
        <taxon>Viridiplantae</taxon>
        <taxon>Streptophyta</taxon>
        <taxon>Embryophyta</taxon>
        <taxon>Tracheophyta</taxon>
        <taxon>Spermatophyta</taxon>
        <taxon>Magnoliopsida</taxon>
        <taxon>eudicotyledons</taxon>
        <taxon>Gunneridae</taxon>
        <taxon>Pentapetalae</taxon>
        <taxon>rosids</taxon>
        <taxon>fabids</taxon>
        <taxon>Fabales</taxon>
        <taxon>Fabaceae</taxon>
        <taxon>Papilionoideae</taxon>
        <taxon>50 kb inversion clade</taxon>
        <taxon>NPAAA clade</taxon>
        <taxon>Hologalegina</taxon>
        <taxon>IRL clade</taxon>
        <taxon>Fabeae</taxon>
        <taxon>Lathyrus</taxon>
    </lineage>
</organism>
<dbReference type="EMBL" id="JAMSHJ010000007">
    <property type="protein sequence ID" value="KAI5383948.1"/>
    <property type="molecule type" value="Genomic_DNA"/>
</dbReference>
<proteinExistence type="predicted"/>